<dbReference type="InterPro" id="IPR002864">
    <property type="entry name" value="Acyl-ACP_thioesterase_NHD"/>
</dbReference>
<proteinExistence type="inferred from homology"/>
<dbReference type="CDD" id="cd00586">
    <property type="entry name" value="4HBT"/>
    <property type="match status" value="1"/>
</dbReference>
<dbReference type="AlphaFoldDB" id="A0A967AL06"/>
<dbReference type="PANTHER" id="PTHR31793:SF27">
    <property type="entry name" value="NOVEL THIOESTERASE SUPERFAMILY DOMAIN AND SAPOSIN A-TYPE DOMAIN CONTAINING PROTEIN (0610012H03RIK)"/>
    <property type="match status" value="1"/>
</dbReference>
<name>A0A967AL06_9FLAO</name>
<accession>A0A967AL06</accession>
<sequence length="133" mass="15862">MNAIKYSKTIQVQPEHIDTLNHVNNLTYMKWVMEIAEEHWKEIAYKEIIDQYAWVVLEHHMYYKSPAFLGDELEISTWIKSHGKFKSLRAVEMKRISDQKVVAYSETNWCFIDQEKQKPASIFSEVVTPFFED</sequence>
<dbReference type="EMBL" id="JAANAS010000061">
    <property type="protein sequence ID" value="NGZ90239.1"/>
    <property type="molecule type" value="Genomic_DNA"/>
</dbReference>
<comment type="similarity">
    <text evidence="1">Belongs to the 4-hydroxybenzoyl-CoA thioesterase family.</text>
</comment>
<dbReference type="RefSeq" id="WP_166400490.1">
    <property type="nucleotide sequence ID" value="NZ_JAANAS010000061.1"/>
</dbReference>
<comment type="caution">
    <text evidence="4">The sequence shown here is derived from an EMBL/GenBank/DDBJ whole genome shotgun (WGS) entry which is preliminary data.</text>
</comment>
<evidence type="ECO:0000256" key="2">
    <source>
        <dbReference type="ARBA" id="ARBA00022801"/>
    </source>
</evidence>
<dbReference type="PANTHER" id="PTHR31793">
    <property type="entry name" value="4-HYDROXYBENZOYL-COA THIOESTERASE FAMILY MEMBER"/>
    <property type="match status" value="1"/>
</dbReference>
<dbReference type="Pfam" id="PF01643">
    <property type="entry name" value="Acyl-ACP_TE"/>
    <property type="match status" value="1"/>
</dbReference>
<protein>
    <submittedName>
        <fullName evidence="4">Acyl-CoA thioesterase</fullName>
    </submittedName>
</protein>
<keyword evidence="5" id="KW-1185">Reference proteome</keyword>
<keyword evidence="2" id="KW-0378">Hydrolase</keyword>
<dbReference type="GO" id="GO:0006633">
    <property type="term" value="P:fatty acid biosynthetic process"/>
    <property type="evidence" value="ECO:0007669"/>
    <property type="project" value="InterPro"/>
</dbReference>
<dbReference type="Gene3D" id="3.10.129.10">
    <property type="entry name" value="Hotdog Thioesterase"/>
    <property type="match status" value="1"/>
</dbReference>
<evidence type="ECO:0000313" key="5">
    <source>
        <dbReference type="Proteomes" id="UP000643701"/>
    </source>
</evidence>
<gene>
    <name evidence="4" type="ORF">G7034_08230</name>
</gene>
<dbReference type="GO" id="GO:0047617">
    <property type="term" value="F:fatty acyl-CoA hydrolase activity"/>
    <property type="evidence" value="ECO:0007669"/>
    <property type="project" value="TreeGrafter"/>
</dbReference>
<evidence type="ECO:0000259" key="3">
    <source>
        <dbReference type="Pfam" id="PF01643"/>
    </source>
</evidence>
<feature type="domain" description="Acyl-ACP thioesterase N-terminal hotdog" evidence="3">
    <location>
        <begin position="5"/>
        <end position="129"/>
    </location>
</feature>
<dbReference type="InterPro" id="IPR029069">
    <property type="entry name" value="HotDog_dom_sf"/>
</dbReference>
<dbReference type="Proteomes" id="UP000643701">
    <property type="component" value="Unassembled WGS sequence"/>
</dbReference>
<evidence type="ECO:0000256" key="1">
    <source>
        <dbReference type="ARBA" id="ARBA00005953"/>
    </source>
</evidence>
<organism evidence="4 5">
    <name type="scientific">Psychroflexus maritimus</name>
    <dbReference type="NCBI Taxonomy" id="2714865"/>
    <lineage>
        <taxon>Bacteria</taxon>
        <taxon>Pseudomonadati</taxon>
        <taxon>Bacteroidota</taxon>
        <taxon>Flavobacteriia</taxon>
        <taxon>Flavobacteriales</taxon>
        <taxon>Flavobacteriaceae</taxon>
        <taxon>Psychroflexus</taxon>
    </lineage>
</organism>
<dbReference type="InterPro" id="IPR050563">
    <property type="entry name" value="4-hydroxybenzoyl-CoA_TE"/>
</dbReference>
<evidence type="ECO:0000313" key="4">
    <source>
        <dbReference type="EMBL" id="NGZ90239.1"/>
    </source>
</evidence>
<dbReference type="SUPFAM" id="SSF54637">
    <property type="entry name" value="Thioesterase/thiol ester dehydrase-isomerase"/>
    <property type="match status" value="1"/>
</dbReference>
<reference evidence="4" key="1">
    <citation type="submission" date="2020-03" db="EMBL/GenBank/DDBJ databases">
        <title>Psychroflexus Maritimus sp. nov., isolate from marine sediment.</title>
        <authorList>
            <person name="Zhong Y.-L."/>
        </authorList>
    </citation>
    <scope>NUCLEOTIDE SEQUENCE</scope>
    <source>
        <strain evidence="4">C1</strain>
    </source>
</reference>